<protein>
    <submittedName>
        <fullName evidence="14">Potassium transporter 26-like isoform X1</fullName>
    </submittedName>
</protein>
<accession>A0A8M8UPQ4</accession>
<comment type="subcellular location">
    <subcellularLocation>
        <location evidence="1">Cell membrane</location>
        <topology evidence="1">Multi-pass membrane protein</topology>
    </subcellularLocation>
</comment>
<feature type="transmembrane region" description="Helical" evidence="10">
    <location>
        <begin position="386"/>
        <end position="411"/>
    </location>
</feature>
<feature type="transmembrane region" description="Helical" evidence="10">
    <location>
        <begin position="596"/>
        <end position="614"/>
    </location>
</feature>
<feature type="domain" description="K+ potassium transporter C-terminal" evidence="12">
    <location>
        <begin position="646"/>
        <end position="812"/>
    </location>
</feature>
<feature type="domain" description="K+ potassium transporter integral membrane" evidence="11">
    <location>
        <begin position="540"/>
        <end position="633"/>
    </location>
</feature>
<dbReference type="RefSeq" id="XP_020548873.1">
    <property type="nucleotide sequence ID" value="XM_020693214.1"/>
</dbReference>
<comment type="similarity">
    <text evidence="2">Belongs to the HAK/KUP transporter (TC 2.A.72.3) family.</text>
</comment>
<evidence type="ECO:0000259" key="12">
    <source>
        <dbReference type="Pfam" id="PF22776"/>
    </source>
</evidence>
<keyword evidence="8" id="KW-0406">Ion transport</keyword>
<dbReference type="GeneID" id="105160388"/>
<keyword evidence="6" id="KW-0630">Potassium</keyword>
<feature type="domain" description="K+ potassium transporter integral membrane" evidence="11">
    <location>
        <begin position="74"/>
        <end position="482"/>
    </location>
</feature>
<evidence type="ECO:0000256" key="6">
    <source>
        <dbReference type="ARBA" id="ARBA00022958"/>
    </source>
</evidence>
<dbReference type="GO" id="GO:0005886">
    <property type="term" value="C:plasma membrane"/>
    <property type="evidence" value="ECO:0007669"/>
    <property type="project" value="UniProtKB-SubCell"/>
</dbReference>
<evidence type="ECO:0000259" key="11">
    <source>
        <dbReference type="Pfam" id="PF02705"/>
    </source>
</evidence>
<evidence type="ECO:0000256" key="9">
    <source>
        <dbReference type="ARBA" id="ARBA00023136"/>
    </source>
</evidence>
<proteinExistence type="inferred from homology"/>
<keyword evidence="4" id="KW-0633">Potassium transport</keyword>
<dbReference type="PANTHER" id="PTHR30540">
    <property type="entry name" value="OSMOTIC STRESS POTASSIUM TRANSPORTER"/>
    <property type="match status" value="1"/>
</dbReference>
<evidence type="ECO:0000256" key="5">
    <source>
        <dbReference type="ARBA" id="ARBA00022692"/>
    </source>
</evidence>
<dbReference type="Pfam" id="PF02705">
    <property type="entry name" value="K_trans"/>
    <property type="match status" value="2"/>
</dbReference>
<gene>
    <name evidence="14" type="primary">LOC105160388</name>
</gene>
<dbReference type="OrthoDB" id="504708at2759"/>
<evidence type="ECO:0000256" key="8">
    <source>
        <dbReference type="ARBA" id="ARBA00023065"/>
    </source>
</evidence>
<feature type="transmembrane region" description="Helical" evidence="10">
    <location>
        <begin position="441"/>
        <end position="460"/>
    </location>
</feature>
<keyword evidence="7 10" id="KW-1133">Transmembrane helix</keyword>
<dbReference type="PANTHER" id="PTHR30540:SF106">
    <property type="entry name" value="POTASSIUM TRANSPORTER 26"/>
    <property type="match status" value="1"/>
</dbReference>
<dbReference type="InterPro" id="IPR053951">
    <property type="entry name" value="K_trans_N"/>
</dbReference>
<organism evidence="13 14">
    <name type="scientific">Sesamum indicum</name>
    <name type="common">Oriental sesame</name>
    <name type="synonym">Sesamum orientale</name>
    <dbReference type="NCBI Taxonomy" id="4182"/>
    <lineage>
        <taxon>Eukaryota</taxon>
        <taxon>Viridiplantae</taxon>
        <taxon>Streptophyta</taxon>
        <taxon>Embryophyta</taxon>
        <taxon>Tracheophyta</taxon>
        <taxon>Spermatophyta</taxon>
        <taxon>Magnoliopsida</taxon>
        <taxon>eudicotyledons</taxon>
        <taxon>Gunneridae</taxon>
        <taxon>Pentapetalae</taxon>
        <taxon>asterids</taxon>
        <taxon>lamiids</taxon>
        <taxon>Lamiales</taxon>
        <taxon>Pedaliaceae</taxon>
        <taxon>Sesamum</taxon>
    </lineage>
</organism>
<keyword evidence="5 10" id="KW-0812">Transmembrane</keyword>
<evidence type="ECO:0000256" key="4">
    <source>
        <dbReference type="ARBA" id="ARBA00022538"/>
    </source>
</evidence>
<keyword evidence="9 10" id="KW-0472">Membrane</keyword>
<evidence type="ECO:0000256" key="1">
    <source>
        <dbReference type="ARBA" id="ARBA00004651"/>
    </source>
</evidence>
<dbReference type="InterPro" id="IPR003855">
    <property type="entry name" value="K+_transporter"/>
</dbReference>
<feature type="transmembrane region" description="Helical" evidence="10">
    <location>
        <begin position="346"/>
        <end position="366"/>
    </location>
</feature>
<reference evidence="14" key="1">
    <citation type="submission" date="2025-08" db="UniProtKB">
        <authorList>
            <consortium name="RefSeq"/>
        </authorList>
    </citation>
    <scope>IDENTIFICATION</scope>
</reference>
<evidence type="ECO:0000313" key="13">
    <source>
        <dbReference type="Proteomes" id="UP000504604"/>
    </source>
</evidence>
<dbReference type="Pfam" id="PF22776">
    <property type="entry name" value="K_trans_C"/>
    <property type="match status" value="1"/>
</dbReference>
<dbReference type="GO" id="GO:0015079">
    <property type="term" value="F:potassium ion transmembrane transporter activity"/>
    <property type="evidence" value="ECO:0007669"/>
    <property type="project" value="InterPro"/>
</dbReference>
<feature type="transmembrane region" description="Helical" evidence="10">
    <location>
        <begin position="267"/>
        <end position="287"/>
    </location>
</feature>
<sequence>MLITSQVLPLKRSNFACSCMKMVDVNAKNRGGGPDLFGEKIEGEAENGTMSFTRSYQPPQHRDKEYSAMQMLLLAYQSLGVVYGDLGTSPVNVFSSTRLTNLSEEDLVGTLSLIIWTLTSLVLIKYVFVVLHADDHGEGGTFALYCYIRRHVNFHSKFSVQYARLETKTNVTCDGGGRFNLGKRIKKFLERSSTAQDFLTVLALLGTCMVIGDGALTPATCVLSALQGIQSRSSKITQDHVVWLSVVLLLALFACQRCGTRKVSFSFSPIMLMWFATNTSIGVYNIINYHPSILKAVSPHYIVKFFMNNGKTAWDLLRAVFLGITGAEAMFADLGHFNRRAIQIGFSFVVYPALVITYAGQTAYLVKNPEKITDAYYSSLPEPVYWPMFVISTLAAVVSSQSMISACFSIIKQSLFLDCFPRVNIIHTSSQHEGQVYSPEINYILMILTVGLVVGFKGGVELANAYGKTFIFPTTLKSLSKIGYCLEASRTSRSQVISTTQANWQTCGCHMGYGYNQSLHKFNDYMDDHVVIELSMMFTGVVVIWVMIITTFLTSLVMLIIWKTSVVFVLAFFLPYMLIESIFMTSLLNKIPQGGWAPYAISAFFLSVMLSWTYGRSKRIAYEAEREMNIREMDQMLSSSNIYRTPGICFFFTDLVYGIPPILHHYVQNTNAVREVMVVVTTRTLPIKTVLPEDRWIVGKLGNQGVYRCLVQYGYKDSQDMKGHDYVASVVTQLEGIIDTRNEKQKIQSAAQKETVFIIGRTILKANKESGMLAQFMIDYLYRFLQKNSRSAVSTLEIPSQRTLQIGMLYEI</sequence>
<evidence type="ECO:0000256" key="10">
    <source>
        <dbReference type="SAM" id="Phobius"/>
    </source>
</evidence>
<name>A0A8M8UPQ4_SESIN</name>
<keyword evidence="3" id="KW-0813">Transport</keyword>
<feature type="transmembrane region" description="Helical" evidence="10">
    <location>
        <begin position="107"/>
        <end position="128"/>
    </location>
</feature>
<evidence type="ECO:0000313" key="14">
    <source>
        <dbReference type="RefSeq" id="XP_020548873.1"/>
    </source>
</evidence>
<dbReference type="InterPro" id="IPR053952">
    <property type="entry name" value="K_trans_C"/>
</dbReference>
<dbReference type="Proteomes" id="UP000504604">
    <property type="component" value="Linkage group LG4"/>
</dbReference>
<feature type="transmembrane region" description="Helical" evidence="10">
    <location>
        <begin position="236"/>
        <end position="255"/>
    </location>
</feature>
<evidence type="ECO:0000256" key="2">
    <source>
        <dbReference type="ARBA" id="ARBA00008440"/>
    </source>
</evidence>
<evidence type="ECO:0000256" key="3">
    <source>
        <dbReference type="ARBA" id="ARBA00022448"/>
    </source>
</evidence>
<evidence type="ECO:0000256" key="7">
    <source>
        <dbReference type="ARBA" id="ARBA00022989"/>
    </source>
</evidence>
<feature type="transmembrane region" description="Helical" evidence="10">
    <location>
        <begin position="68"/>
        <end position="87"/>
    </location>
</feature>
<feature type="transmembrane region" description="Helical" evidence="10">
    <location>
        <begin position="536"/>
        <end position="559"/>
    </location>
</feature>
<keyword evidence="13" id="KW-1185">Reference proteome</keyword>
<feature type="transmembrane region" description="Helical" evidence="10">
    <location>
        <begin position="566"/>
        <end position="584"/>
    </location>
</feature>
<dbReference type="AlphaFoldDB" id="A0A8M8UPQ4"/>